<reference evidence="2" key="1">
    <citation type="submission" date="2022-11" db="UniProtKB">
        <authorList>
            <consortium name="WormBaseParasite"/>
        </authorList>
    </citation>
    <scope>IDENTIFICATION</scope>
</reference>
<keyword evidence="1" id="KW-1185">Reference proteome</keyword>
<dbReference type="Proteomes" id="UP000887578">
    <property type="component" value="Unplaced"/>
</dbReference>
<name>A0A914QKD5_9BILA</name>
<accession>A0A914QKD5</accession>
<organism evidence="1 2">
    <name type="scientific">Panagrolaimus davidi</name>
    <dbReference type="NCBI Taxonomy" id="227884"/>
    <lineage>
        <taxon>Eukaryota</taxon>
        <taxon>Metazoa</taxon>
        <taxon>Ecdysozoa</taxon>
        <taxon>Nematoda</taxon>
        <taxon>Chromadorea</taxon>
        <taxon>Rhabditida</taxon>
        <taxon>Tylenchina</taxon>
        <taxon>Panagrolaimomorpha</taxon>
        <taxon>Panagrolaimoidea</taxon>
        <taxon>Panagrolaimidae</taxon>
        <taxon>Panagrolaimus</taxon>
    </lineage>
</organism>
<dbReference type="AlphaFoldDB" id="A0A914QKD5"/>
<evidence type="ECO:0000313" key="1">
    <source>
        <dbReference type="Proteomes" id="UP000887578"/>
    </source>
</evidence>
<sequence length="79" mass="9165">MISRMIGFRSILTNVAKYSSAAKPQSSKRLTSEQFLSEFERVEGKEEEKESFIVPKEKLESLFTEHDKLLNEVDDLNVR</sequence>
<dbReference type="WBParaSite" id="PDA_v2.g3987.t1">
    <property type="protein sequence ID" value="PDA_v2.g3987.t1"/>
    <property type="gene ID" value="PDA_v2.g3987"/>
</dbReference>
<evidence type="ECO:0000313" key="2">
    <source>
        <dbReference type="WBParaSite" id="PDA_v2.g3987.t1"/>
    </source>
</evidence>
<protein>
    <submittedName>
        <fullName evidence="2">Uncharacterized protein</fullName>
    </submittedName>
</protein>
<proteinExistence type="predicted"/>